<name>A0ABR5IW64_9ACTN</name>
<feature type="domain" description="AMP-binding enzyme C-terminal" evidence="1">
    <location>
        <begin position="59"/>
        <end position="134"/>
    </location>
</feature>
<accession>A0ABR5IW64</accession>
<dbReference type="CDD" id="cd04433">
    <property type="entry name" value="AFD_class_I"/>
    <property type="match status" value="1"/>
</dbReference>
<dbReference type="Gene3D" id="3.40.50.12780">
    <property type="entry name" value="N-terminal domain of ligase-like"/>
    <property type="match status" value="1"/>
</dbReference>
<dbReference type="InterPro" id="IPR050237">
    <property type="entry name" value="ATP-dep_AMP-bd_enzyme"/>
</dbReference>
<feature type="non-terminal residue" evidence="2">
    <location>
        <position position="1"/>
    </location>
</feature>
<dbReference type="SUPFAM" id="SSF56801">
    <property type="entry name" value="Acetyl-CoA synthetase-like"/>
    <property type="match status" value="1"/>
</dbReference>
<organism evidence="2 3">
    <name type="scientific">Streptomyces varsoviensis</name>
    <dbReference type="NCBI Taxonomy" id="67373"/>
    <lineage>
        <taxon>Bacteria</taxon>
        <taxon>Bacillati</taxon>
        <taxon>Actinomycetota</taxon>
        <taxon>Actinomycetes</taxon>
        <taxon>Kitasatosporales</taxon>
        <taxon>Streptomycetaceae</taxon>
        <taxon>Streptomyces</taxon>
    </lineage>
</organism>
<dbReference type="Gene3D" id="3.30.300.30">
    <property type="match status" value="1"/>
</dbReference>
<keyword evidence="2" id="KW-0436">Ligase</keyword>
<gene>
    <name evidence="2" type="ORF">ADK38_36985</name>
</gene>
<dbReference type="PANTHER" id="PTHR43767:SF7">
    <property type="entry name" value="MEDIUM_LONG-CHAIN-FATTY-ACID--COA LIGASE FADD8"/>
    <property type="match status" value="1"/>
</dbReference>
<dbReference type="PANTHER" id="PTHR43767">
    <property type="entry name" value="LONG-CHAIN-FATTY-ACID--COA LIGASE"/>
    <property type="match status" value="1"/>
</dbReference>
<proteinExistence type="predicted"/>
<protein>
    <submittedName>
        <fullName evidence="2">Fatty acid--CoA ligase</fullName>
    </submittedName>
</protein>
<dbReference type="InterPro" id="IPR025110">
    <property type="entry name" value="AMP-bd_C"/>
</dbReference>
<dbReference type="Proteomes" id="UP000037020">
    <property type="component" value="Unassembled WGS sequence"/>
</dbReference>
<reference evidence="2 3" key="1">
    <citation type="submission" date="2015-07" db="EMBL/GenBank/DDBJ databases">
        <authorList>
            <person name="Ju K.-S."/>
            <person name="Doroghazi J.R."/>
            <person name="Metcalf W.W."/>
        </authorList>
    </citation>
    <scope>NUCLEOTIDE SEQUENCE [LARGE SCALE GENOMIC DNA]</scope>
    <source>
        <strain evidence="2 3">NRRL B-3589</strain>
    </source>
</reference>
<dbReference type="InterPro" id="IPR045851">
    <property type="entry name" value="AMP-bd_C_sf"/>
</dbReference>
<evidence type="ECO:0000259" key="1">
    <source>
        <dbReference type="Pfam" id="PF13193"/>
    </source>
</evidence>
<comment type="caution">
    <text evidence="2">The sequence shown here is derived from an EMBL/GenBank/DDBJ whole genome shotgun (WGS) entry which is preliminary data.</text>
</comment>
<evidence type="ECO:0000313" key="3">
    <source>
        <dbReference type="Proteomes" id="UP000037020"/>
    </source>
</evidence>
<dbReference type="GO" id="GO:0016874">
    <property type="term" value="F:ligase activity"/>
    <property type="evidence" value="ECO:0007669"/>
    <property type="project" value="UniProtKB-KW"/>
</dbReference>
<sequence length="146" mass="15948">TPLTMSGYWKQPELTAQTLRDGWVRTGDVGYLDADGYLYIVDRIKDMIIVVGGHVYPGELEDLLLTHPAVAQCAVFGMPGPDAEEQVHAAIVPTPGHTVDPDLIRAYVRDHKGPMYAPTGVHPLPRIPLTSVGKPDKKLLRTTLGK</sequence>
<evidence type="ECO:0000313" key="2">
    <source>
        <dbReference type="EMBL" id="KOG85385.1"/>
    </source>
</evidence>
<dbReference type="EMBL" id="LGUT01003461">
    <property type="protein sequence ID" value="KOG85385.1"/>
    <property type="molecule type" value="Genomic_DNA"/>
</dbReference>
<dbReference type="Pfam" id="PF13193">
    <property type="entry name" value="AMP-binding_C"/>
    <property type="match status" value="1"/>
</dbReference>
<dbReference type="InterPro" id="IPR042099">
    <property type="entry name" value="ANL_N_sf"/>
</dbReference>
<keyword evidence="3" id="KW-1185">Reference proteome</keyword>